<sequence>MVKAFVFGKFLPFHKGHQAMIEFALSQCDFLTVLVCCSDQETIAPETRQGWLENTFEGEQRLEVRVFNYLESEYPNSSESSRAISAIWSKKFKELVPDCSLLVTSEPYGEYVAEFMGIQHIALDEGRHHVPISATAIRNNPVAHWEYLPEAVKPHYLQKVVLLGTESTGKTTLTQQLAKRFGAAFVLEAGRDLIEDSNEFMLQDLYAVAREHAHRIVNVPVSNSPLLFIDTDVHITQSYASFMFGEQLDLPSAIYTCNRGQLYLYLQNDVPHVQDGTRLSEEDRNALDASHRATLQRHGIDYHEISGNWQQRMEQAMALIDQTFFSACPDKTYRVKALE</sequence>
<dbReference type="PANTHER" id="PTHR37512:SF1">
    <property type="entry name" value="NADR_TTD14 AAA DOMAIN-CONTAINING PROTEIN"/>
    <property type="match status" value="1"/>
</dbReference>
<dbReference type="PANTHER" id="PTHR37512">
    <property type="entry name" value="TRIFUNCTIONAL NAD BIOSYNTHESIS/REGULATOR PROTEIN NADR"/>
    <property type="match status" value="1"/>
</dbReference>
<dbReference type="InterPro" id="IPR052735">
    <property type="entry name" value="NAD_biosynth-regulator"/>
</dbReference>
<proteinExistence type="predicted"/>
<dbReference type="InterPro" id="IPR038727">
    <property type="entry name" value="NadR/Ttd14_AAA_dom"/>
</dbReference>
<feature type="domain" description="NadR/Ttd14 AAA" evidence="1">
    <location>
        <begin position="159"/>
        <end position="312"/>
    </location>
</feature>
<dbReference type="InterPro" id="IPR027417">
    <property type="entry name" value="P-loop_NTPase"/>
</dbReference>
<dbReference type="Gene3D" id="3.40.50.300">
    <property type="entry name" value="P-loop containing nucleotide triphosphate hydrolases"/>
    <property type="match status" value="1"/>
</dbReference>
<evidence type="ECO:0000259" key="1">
    <source>
        <dbReference type="Pfam" id="PF13521"/>
    </source>
</evidence>
<keyword evidence="3" id="KW-1185">Reference proteome</keyword>
<gene>
    <name evidence="2" type="ORF">BD749_0209</name>
</gene>
<dbReference type="EMBL" id="PJMU01000001">
    <property type="protein sequence ID" value="PKV75271.1"/>
    <property type="molecule type" value="Genomic_DNA"/>
</dbReference>
<reference evidence="2 3" key="1">
    <citation type="submission" date="2017-12" db="EMBL/GenBank/DDBJ databases">
        <title>Genomic Encyclopedia of Type Strains, Phase III (KMG-III): the genomes of soil and plant-associated and newly described type strains.</title>
        <authorList>
            <person name="Whitman W."/>
        </authorList>
    </citation>
    <scope>NUCLEOTIDE SEQUENCE [LARGE SCALE GENOMIC DNA]</scope>
    <source>
        <strain evidence="2 3">LP43</strain>
    </source>
</reference>
<name>A0A2N3V0W1_9BACT</name>
<dbReference type="Proteomes" id="UP000233782">
    <property type="component" value="Unassembled WGS sequence"/>
</dbReference>
<comment type="caution">
    <text evidence="2">The sequence shown here is derived from an EMBL/GenBank/DDBJ whole genome shotgun (WGS) entry which is preliminary data.</text>
</comment>
<dbReference type="InterPro" id="IPR004821">
    <property type="entry name" value="Cyt_trans-like"/>
</dbReference>
<dbReference type="AlphaFoldDB" id="A0A2N3V0W1"/>
<dbReference type="Pfam" id="PF13521">
    <property type="entry name" value="AAA_28"/>
    <property type="match status" value="1"/>
</dbReference>
<dbReference type="RefSeq" id="WP_101442526.1">
    <property type="nucleotide sequence ID" value="NZ_PJMU01000001.1"/>
</dbReference>
<evidence type="ECO:0000313" key="3">
    <source>
        <dbReference type="Proteomes" id="UP000233782"/>
    </source>
</evidence>
<dbReference type="GO" id="GO:0003824">
    <property type="term" value="F:catalytic activity"/>
    <property type="evidence" value="ECO:0007669"/>
    <property type="project" value="InterPro"/>
</dbReference>
<dbReference type="SUPFAM" id="SSF52374">
    <property type="entry name" value="Nucleotidylyl transferase"/>
    <property type="match status" value="1"/>
</dbReference>
<evidence type="ECO:0000313" key="2">
    <source>
        <dbReference type="EMBL" id="PKV75271.1"/>
    </source>
</evidence>
<dbReference type="NCBIfam" id="TIGR00125">
    <property type="entry name" value="cyt_tran_rel"/>
    <property type="match status" value="1"/>
</dbReference>
<organism evidence="2 3">
    <name type="scientific">Pontibacter ramchanderi</name>
    <dbReference type="NCBI Taxonomy" id="1179743"/>
    <lineage>
        <taxon>Bacteria</taxon>
        <taxon>Pseudomonadati</taxon>
        <taxon>Bacteroidota</taxon>
        <taxon>Cytophagia</taxon>
        <taxon>Cytophagales</taxon>
        <taxon>Hymenobacteraceae</taxon>
        <taxon>Pontibacter</taxon>
    </lineage>
</organism>
<dbReference type="InterPro" id="IPR014729">
    <property type="entry name" value="Rossmann-like_a/b/a_fold"/>
</dbReference>
<dbReference type="OrthoDB" id="9151999at2"/>
<accession>A0A2N3V0W1</accession>
<dbReference type="Gene3D" id="3.40.50.620">
    <property type="entry name" value="HUPs"/>
    <property type="match status" value="1"/>
</dbReference>
<dbReference type="SUPFAM" id="SSF52540">
    <property type="entry name" value="P-loop containing nucleoside triphosphate hydrolases"/>
    <property type="match status" value="1"/>
</dbReference>
<protein>
    <submittedName>
        <fullName evidence="2">HTH-type transcriptional regulator, transcriptional repressor of NAD biosynthesis genes</fullName>
    </submittedName>
</protein>